<sequence>MSLTRDDLAAGLADLVAALAQSPEPVLLRLVGGAAISLVYDADRRSTVDIDGQLLPRAAVLDVATAVGARRGWGKDWINDAAAHFLPAGYGGREQEWVTVHDDGHVVIEVGSATMLLAMKLLAAQRRGMREFRDIAVLAAAAGVHSVDEAEEIFGEFYPGDAFTARTAAIVQDALDSGYQGRTTSFPVLG</sequence>
<name>A0ABT2GU47_9MICO</name>
<gene>
    <name evidence="1" type="ORF">N1027_16500</name>
</gene>
<keyword evidence="1" id="KW-0808">Transferase</keyword>
<evidence type="ECO:0000313" key="1">
    <source>
        <dbReference type="EMBL" id="MCS5719735.1"/>
    </source>
</evidence>
<dbReference type="Proteomes" id="UP001165584">
    <property type="component" value="Unassembled WGS sequence"/>
</dbReference>
<accession>A0ABT2GU47</accession>
<dbReference type="GO" id="GO:0016740">
    <property type="term" value="F:transferase activity"/>
    <property type="evidence" value="ECO:0007669"/>
    <property type="project" value="UniProtKB-KW"/>
</dbReference>
<protein>
    <submittedName>
        <fullName evidence="1">Nucleotidyl transferase AbiEii/AbiGii toxin family protein</fullName>
    </submittedName>
</protein>
<proteinExistence type="predicted"/>
<reference evidence="1" key="1">
    <citation type="submission" date="2022-08" db="EMBL/GenBank/DDBJ databases">
        <authorList>
            <person name="Deng Y."/>
            <person name="Han X.-F."/>
            <person name="Zhang Y.-Q."/>
        </authorList>
    </citation>
    <scope>NUCLEOTIDE SEQUENCE</scope>
    <source>
        <strain evidence="1">CPCC 205763</strain>
    </source>
</reference>
<dbReference type="RefSeq" id="WP_259509222.1">
    <property type="nucleotide sequence ID" value="NZ_JANLCM010000002.1"/>
</dbReference>
<organism evidence="1 2">
    <name type="scientific">Herbiconiux aconitum</name>
    <dbReference type="NCBI Taxonomy" id="2970913"/>
    <lineage>
        <taxon>Bacteria</taxon>
        <taxon>Bacillati</taxon>
        <taxon>Actinomycetota</taxon>
        <taxon>Actinomycetes</taxon>
        <taxon>Micrococcales</taxon>
        <taxon>Microbacteriaceae</taxon>
        <taxon>Herbiconiux</taxon>
    </lineage>
</organism>
<dbReference type="EMBL" id="JANLCM010000002">
    <property type="protein sequence ID" value="MCS5719735.1"/>
    <property type="molecule type" value="Genomic_DNA"/>
</dbReference>
<keyword evidence="2" id="KW-1185">Reference proteome</keyword>
<comment type="caution">
    <text evidence="1">The sequence shown here is derived from an EMBL/GenBank/DDBJ whole genome shotgun (WGS) entry which is preliminary data.</text>
</comment>
<evidence type="ECO:0000313" key="2">
    <source>
        <dbReference type="Proteomes" id="UP001165584"/>
    </source>
</evidence>